<accession>A0A1V4SJI0</accession>
<feature type="signal peptide" evidence="7">
    <location>
        <begin position="1"/>
        <end position="21"/>
    </location>
</feature>
<dbReference type="GO" id="GO:0009251">
    <property type="term" value="P:glucan catabolic process"/>
    <property type="evidence" value="ECO:0007669"/>
    <property type="project" value="TreeGrafter"/>
</dbReference>
<protein>
    <recommendedName>
        <fullName evidence="3">beta-glucosidase</fullName>
        <ecNumber evidence="3">3.2.1.21</ecNumber>
    </recommendedName>
</protein>
<dbReference type="Pfam" id="PF01915">
    <property type="entry name" value="Glyco_hydro_3_C"/>
    <property type="match status" value="1"/>
</dbReference>
<dbReference type="Proteomes" id="UP000191554">
    <property type="component" value="Unassembled WGS sequence"/>
</dbReference>
<keyword evidence="6 10" id="KW-0326">Glycosidase</keyword>
<dbReference type="AlphaFoldDB" id="A0A1V4SJI0"/>
<dbReference type="EC" id="3.2.1.21" evidence="3"/>
<feature type="domain" description="Glycoside hydrolase family 3 N-terminal" evidence="8">
    <location>
        <begin position="69"/>
        <end position="385"/>
    </location>
</feature>
<evidence type="ECO:0000256" key="3">
    <source>
        <dbReference type="ARBA" id="ARBA00012744"/>
    </source>
</evidence>
<dbReference type="Gene3D" id="3.40.50.1700">
    <property type="entry name" value="Glycoside hydrolase family 3 C-terminal domain"/>
    <property type="match status" value="1"/>
</dbReference>
<dbReference type="EMBL" id="MZGX01000016">
    <property type="protein sequence ID" value="OPX43605.1"/>
    <property type="molecule type" value="Genomic_DNA"/>
</dbReference>
<comment type="caution">
    <text evidence="10">The sequence shown here is derived from an EMBL/GenBank/DDBJ whole genome shotgun (WGS) entry which is preliminary data.</text>
</comment>
<comment type="catalytic activity">
    <reaction evidence="1">
        <text>Hydrolysis of terminal, non-reducing beta-D-glucosyl residues with release of beta-D-glucose.</text>
        <dbReference type="EC" id="3.2.1.21"/>
    </reaction>
</comment>
<dbReference type="InterPro" id="IPR036962">
    <property type="entry name" value="Glyco_hydro_3_N_sf"/>
</dbReference>
<dbReference type="GO" id="GO:0008422">
    <property type="term" value="F:beta-glucosidase activity"/>
    <property type="evidence" value="ECO:0007669"/>
    <property type="project" value="UniProtKB-EC"/>
</dbReference>
<dbReference type="PRINTS" id="PR00133">
    <property type="entry name" value="GLHYDRLASE3"/>
</dbReference>
<name>A0A1V4SJI0_RUMHU</name>
<keyword evidence="4 7" id="KW-0732">Signal</keyword>
<evidence type="ECO:0000313" key="10">
    <source>
        <dbReference type="EMBL" id="OPX43605.1"/>
    </source>
</evidence>
<dbReference type="InterPro" id="IPR017853">
    <property type="entry name" value="GH"/>
</dbReference>
<dbReference type="SUPFAM" id="SSF52279">
    <property type="entry name" value="Beta-D-glucan exohydrolase, C-terminal domain"/>
    <property type="match status" value="1"/>
</dbReference>
<dbReference type="PANTHER" id="PTHR30620">
    <property type="entry name" value="PERIPLASMIC BETA-GLUCOSIDASE-RELATED"/>
    <property type="match status" value="1"/>
</dbReference>
<evidence type="ECO:0000256" key="2">
    <source>
        <dbReference type="ARBA" id="ARBA00005336"/>
    </source>
</evidence>
<dbReference type="OrthoDB" id="9805821at2"/>
<dbReference type="InterPro" id="IPR001764">
    <property type="entry name" value="Glyco_hydro_3_N"/>
</dbReference>
<organism evidence="10 11">
    <name type="scientific">Ruminiclostridium hungatei</name>
    <name type="common">Clostridium hungatei</name>
    <dbReference type="NCBI Taxonomy" id="48256"/>
    <lineage>
        <taxon>Bacteria</taxon>
        <taxon>Bacillati</taxon>
        <taxon>Bacillota</taxon>
        <taxon>Clostridia</taxon>
        <taxon>Eubacteriales</taxon>
        <taxon>Oscillospiraceae</taxon>
        <taxon>Ruminiclostridium</taxon>
    </lineage>
</organism>
<dbReference type="InterPro" id="IPR051915">
    <property type="entry name" value="Cellulose_Degrad_GH3"/>
</dbReference>
<evidence type="ECO:0000259" key="9">
    <source>
        <dbReference type="Pfam" id="PF01915"/>
    </source>
</evidence>
<feature type="chain" id="PRO_5038577995" description="beta-glucosidase" evidence="7">
    <location>
        <begin position="22"/>
        <end position="635"/>
    </location>
</feature>
<dbReference type="InterPro" id="IPR036881">
    <property type="entry name" value="Glyco_hydro_3_C_sf"/>
</dbReference>
<dbReference type="RefSeq" id="WP_080064974.1">
    <property type="nucleotide sequence ID" value="NZ_MZGX01000016.1"/>
</dbReference>
<dbReference type="PROSITE" id="PS51257">
    <property type="entry name" value="PROKAR_LIPOPROTEIN"/>
    <property type="match status" value="1"/>
</dbReference>
<evidence type="ECO:0000259" key="8">
    <source>
        <dbReference type="Pfam" id="PF00933"/>
    </source>
</evidence>
<dbReference type="STRING" id="48256.CLHUN_25440"/>
<reference evidence="10 11" key="1">
    <citation type="submission" date="2017-03" db="EMBL/GenBank/DDBJ databases">
        <title>Genome sequence of Clostridium hungatei DSM 14427.</title>
        <authorList>
            <person name="Poehlein A."/>
            <person name="Daniel R."/>
        </authorList>
    </citation>
    <scope>NUCLEOTIDE SEQUENCE [LARGE SCALE GENOMIC DNA]</scope>
    <source>
        <strain evidence="10 11">DSM 14427</strain>
    </source>
</reference>
<dbReference type="InterPro" id="IPR002772">
    <property type="entry name" value="Glyco_hydro_3_C"/>
</dbReference>
<proteinExistence type="inferred from homology"/>
<evidence type="ECO:0000256" key="4">
    <source>
        <dbReference type="ARBA" id="ARBA00022729"/>
    </source>
</evidence>
<evidence type="ECO:0000256" key="7">
    <source>
        <dbReference type="SAM" id="SignalP"/>
    </source>
</evidence>
<evidence type="ECO:0000256" key="5">
    <source>
        <dbReference type="ARBA" id="ARBA00022801"/>
    </source>
</evidence>
<sequence>MFNKKATILMLVITIAMLVGSCSETGKTETGKTEVQAVTSYNLNDELESLYDASKPISENISKLLNEMTLEEKAGQMIQVERQAISFRDVQNFFIGSVFAQGGSAPGINSIDEWCKMTEQFKAAARQTRLGIPLVFAVDAVHGNNNLQDTVIYPHNIGIGASGDSELVGKVAGAIAQELKAVGIDWNFSPCVAVSNDIRWGRTYESFSENPDLVSILSIPYITTLQKRGIIACAKHYVADGAAKYGTGDSGYLMDQGNANLNQKDLNDNYLSVYEEAVNAGVKSIMVSYSSINNEKNHSNKYLIQDILKDDMKFTGIVISDFEGIHQLKGDSLYDKVVLAVNAGLDVLMEASQWRECYEAIVDAVSNGDVRMERINDAVARVLRVKMEMGKFGAITAAPQGSYTIRNEEHRKIAEEAVNKSLVLLKNKNNIIPFSNKQNLAVIGPAADNIGVQCGGWTKTWQGGQDDASGRWMSGTTVLDGFKEYAIKNGTNIITDMSRLNEADVILAVIGEHPYAEGKGDDGSLSLYDDTALEENKQALKAAYAAHKPIVVIQISGRPRLVTEELDKWDGFVEAWLPGTEGGAIARMFYGEVDFTARLPVTWPRSLKQLPITFNNQSDGYNALFPYGFGLSTRD</sequence>
<dbReference type="PANTHER" id="PTHR30620:SF16">
    <property type="entry name" value="LYSOSOMAL BETA GLUCOSIDASE"/>
    <property type="match status" value="1"/>
</dbReference>
<dbReference type="Gene3D" id="3.20.20.300">
    <property type="entry name" value="Glycoside hydrolase, family 3, N-terminal domain"/>
    <property type="match status" value="1"/>
</dbReference>
<keyword evidence="5 10" id="KW-0378">Hydrolase</keyword>
<evidence type="ECO:0000313" key="11">
    <source>
        <dbReference type="Proteomes" id="UP000191554"/>
    </source>
</evidence>
<dbReference type="SUPFAM" id="SSF51445">
    <property type="entry name" value="(Trans)glycosidases"/>
    <property type="match status" value="1"/>
</dbReference>
<keyword evidence="11" id="KW-1185">Reference proteome</keyword>
<dbReference type="Pfam" id="PF00933">
    <property type="entry name" value="Glyco_hydro_3"/>
    <property type="match status" value="1"/>
</dbReference>
<evidence type="ECO:0000256" key="1">
    <source>
        <dbReference type="ARBA" id="ARBA00000448"/>
    </source>
</evidence>
<comment type="similarity">
    <text evidence="2">Belongs to the glycosyl hydrolase 3 family.</text>
</comment>
<evidence type="ECO:0000256" key="6">
    <source>
        <dbReference type="ARBA" id="ARBA00023295"/>
    </source>
</evidence>
<feature type="domain" description="Glycoside hydrolase family 3 C-terminal" evidence="9">
    <location>
        <begin position="422"/>
        <end position="632"/>
    </location>
</feature>
<gene>
    <name evidence="10" type="ORF">CLHUN_25440</name>
</gene>